<feature type="compositionally biased region" description="Basic and acidic residues" evidence="9">
    <location>
        <begin position="492"/>
        <end position="504"/>
    </location>
</feature>
<dbReference type="PANTHER" id="PTHR47161">
    <property type="entry name" value="LYMPHOID-SPECIFIC HELICASE"/>
    <property type="match status" value="1"/>
</dbReference>
<feature type="compositionally biased region" description="Basic residues" evidence="9">
    <location>
        <begin position="922"/>
        <end position="935"/>
    </location>
</feature>
<feature type="region of interest" description="Disordered" evidence="9">
    <location>
        <begin position="822"/>
        <end position="852"/>
    </location>
</feature>
<dbReference type="PROSITE" id="PS51194">
    <property type="entry name" value="HELICASE_CTER"/>
    <property type="match status" value="1"/>
</dbReference>
<feature type="region of interest" description="Disordered" evidence="9">
    <location>
        <begin position="112"/>
        <end position="162"/>
    </location>
</feature>
<dbReference type="PROSITE" id="PS51192">
    <property type="entry name" value="HELICASE_ATP_BIND_1"/>
    <property type="match status" value="1"/>
</dbReference>
<evidence type="ECO:0000256" key="9">
    <source>
        <dbReference type="SAM" id="MobiDB-lite"/>
    </source>
</evidence>
<keyword evidence="5" id="KW-0347">Helicase</keyword>
<dbReference type="InterPro" id="IPR001650">
    <property type="entry name" value="Helicase_C-like"/>
</dbReference>
<evidence type="ECO:0000256" key="3">
    <source>
        <dbReference type="ARBA" id="ARBA00022741"/>
    </source>
</evidence>
<feature type="compositionally biased region" description="Low complexity" evidence="9">
    <location>
        <begin position="535"/>
        <end position="562"/>
    </location>
</feature>
<dbReference type="InterPro" id="IPR049730">
    <property type="entry name" value="SNF2/RAD54-like_C"/>
</dbReference>
<evidence type="ECO:0000256" key="6">
    <source>
        <dbReference type="ARBA" id="ARBA00022840"/>
    </source>
</evidence>
<dbReference type="Pfam" id="PF00176">
    <property type="entry name" value="SNF2-rel_dom"/>
    <property type="match status" value="1"/>
</dbReference>
<feature type="region of interest" description="Disordered" evidence="9">
    <location>
        <begin position="492"/>
        <end position="578"/>
    </location>
</feature>
<dbReference type="GO" id="GO:0005634">
    <property type="term" value="C:nucleus"/>
    <property type="evidence" value="ECO:0007669"/>
    <property type="project" value="UniProtKB-SubCell"/>
</dbReference>
<dbReference type="EMBL" id="JANBPT010000083">
    <property type="protein sequence ID" value="KAJ1928221.1"/>
    <property type="molecule type" value="Genomic_DNA"/>
</dbReference>
<dbReference type="SMART" id="SM00487">
    <property type="entry name" value="DEXDc"/>
    <property type="match status" value="1"/>
</dbReference>
<evidence type="ECO:0000259" key="10">
    <source>
        <dbReference type="PROSITE" id="PS51192"/>
    </source>
</evidence>
<protein>
    <submittedName>
        <fullName evidence="12">ATPase</fullName>
    </submittedName>
</protein>
<keyword evidence="3" id="KW-0547">Nucleotide-binding</keyword>
<dbReference type="Gene3D" id="3.40.50.10810">
    <property type="entry name" value="Tandem AAA-ATPase domain"/>
    <property type="match status" value="1"/>
</dbReference>
<dbReference type="Gene3D" id="3.40.50.300">
    <property type="entry name" value="P-loop containing nucleotide triphosphate hydrolases"/>
    <property type="match status" value="1"/>
</dbReference>
<evidence type="ECO:0000313" key="12">
    <source>
        <dbReference type="EMBL" id="KAJ1928221.1"/>
    </source>
</evidence>
<feature type="region of interest" description="Disordered" evidence="9">
    <location>
        <begin position="897"/>
        <end position="943"/>
    </location>
</feature>
<dbReference type="GO" id="GO:0005721">
    <property type="term" value="C:pericentric heterochromatin"/>
    <property type="evidence" value="ECO:0007669"/>
    <property type="project" value="TreeGrafter"/>
</dbReference>
<evidence type="ECO:0000256" key="2">
    <source>
        <dbReference type="ARBA" id="ARBA00007025"/>
    </source>
</evidence>
<accession>A0A9W8E156</accession>
<dbReference type="CDD" id="cd18793">
    <property type="entry name" value="SF2_C_SNF"/>
    <property type="match status" value="1"/>
</dbReference>
<comment type="caution">
    <text evidence="12">The sequence shown here is derived from an EMBL/GenBank/DDBJ whole genome shotgun (WGS) entry which is preliminary data.</text>
</comment>
<feature type="compositionally biased region" description="Basic and acidic residues" evidence="9">
    <location>
        <begin position="74"/>
        <end position="86"/>
    </location>
</feature>
<keyword evidence="4" id="KW-0378">Hydrolase</keyword>
<dbReference type="GO" id="GO:0031508">
    <property type="term" value="P:pericentric heterochromatin formation"/>
    <property type="evidence" value="ECO:0007669"/>
    <property type="project" value="TreeGrafter"/>
</dbReference>
<feature type="compositionally biased region" description="Low complexity" evidence="9">
    <location>
        <begin position="40"/>
        <end position="73"/>
    </location>
</feature>
<feature type="compositionally biased region" description="Polar residues" evidence="9">
    <location>
        <begin position="26"/>
        <end position="37"/>
    </location>
</feature>
<evidence type="ECO:0000256" key="4">
    <source>
        <dbReference type="ARBA" id="ARBA00022801"/>
    </source>
</evidence>
<dbReference type="SUPFAM" id="SSF52540">
    <property type="entry name" value="P-loop containing nucleoside triphosphate hydrolases"/>
    <property type="match status" value="2"/>
</dbReference>
<evidence type="ECO:0000256" key="1">
    <source>
        <dbReference type="ARBA" id="ARBA00004123"/>
    </source>
</evidence>
<evidence type="ECO:0000256" key="5">
    <source>
        <dbReference type="ARBA" id="ARBA00022806"/>
    </source>
</evidence>
<evidence type="ECO:0000256" key="7">
    <source>
        <dbReference type="ARBA" id="ARBA00023054"/>
    </source>
</evidence>
<dbReference type="Proteomes" id="UP001150569">
    <property type="component" value="Unassembled WGS sequence"/>
</dbReference>
<keyword evidence="7" id="KW-0175">Coiled coil</keyword>
<feature type="region of interest" description="Disordered" evidence="9">
    <location>
        <begin position="1"/>
        <end position="86"/>
    </location>
</feature>
<dbReference type="OrthoDB" id="5857104at2759"/>
<feature type="compositionally biased region" description="Low complexity" evidence="9">
    <location>
        <begin position="911"/>
        <end position="921"/>
    </location>
</feature>
<evidence type="ECO:0000313" key="13">
    <source>
        <dbReference type="Proteomes" id="UP001150569"/>
    </source>
</evidence>
<dbReference type="InterPro" id="IPR038718">
    <property type="entry name" value="SNF2-like_sf"/>
</dbReference>
<dbReference type="Pfam" id="PF00271">
    <property type="entry name" value="Helicase_C"/>
    <property type="match status" value="1"/>
</dbReference>
<dbReference type="PANTHER" id="PTHR47161:SF1">
    <property type="entry name" value="LYMPHOID-SPECIFIC HELICASE"/>
    <property type="match status" value="1"/>
</dbReference>
<dbReference type="InterPro" id="IPR000330">
    <property type="entry name" value="SNF2_N"/>
</dbReference>
<keyword evidence="6" id="KW-0067">ATP-binding</keyword>
<evidence type="ECO:0000259" key="11">
    <source>
        <dbReference type="PROSITE" id="PS51194"/>
    </source>
</evidence>
<dbReference type="SMART" id="SM00490">
    <property type="entry name" value="HELICc"/>
    <property type="match status" value="1"/>
</dbReference>
<feature type="domain" description="Helicase C-terminal" evidence="11">
    <location>
        <begin position="670"/>
        <end position="821"/>
    </location>
</feature>
<comment type="similarity">
    <text evidence="2">Belongs to the SNF2/RAD54 helicase family.</text>
</comment>
<dbReference type="GO" id="GO:0044027">
    <property type="term" value="P:negative regulation of gene expression via chromosomal CpG island methylation"/>
    <property type="evidence" value="ECO:0007669"/>
    <property type="project" value="TreeGrafter"/>
</dbReference>
<dbReference type="AlphaFoldDB" id="A0A9W8E156"/>
<dbReference type="GO" id="GO:0003682">
    <property type="term" value="F:chromatin binding"/>
    <property type="evidence" value="ECO:0007669"/>
    <property type="project" value="TreeGrafter"/>
</dbReference>
<feature type="domain" description="Helicase ATP-binding" evidence="10">
    <location>
        <begin position="227"/>
        <end position="393"/>
    </location>
</feature>
<dbReference type="GO" id="GO:0006346">
    <property type="term" value="P:DNA methylation-dependent constitutive heterochromatin formation"/>
    <property type="evidence" value="ECO:0007669"/>
    <property type="project" value="TreeGrafter"/>
</dbReference>
<dbReference type="InterPro" id="IPR027417">
    <property type="entry name" value="P-loop_NTPase"/>
</dbReference>
<name>A0A9W8E156_9FUNG</name>
<reference evidence="12" key="1">
    <citation type="submission" date="2022-07" db="EMBL/GenBank/DDBJ databases">
        <title>Phylogenomic reconstructions and comparative analyses of Kickxellomycotina fungi.</title>
        <authorList>
            <person name="Reynolds N.K."/>
            <person name="Stajich J.E."/>
            <person name="Barry K."/>
            <person name="Grigoriev I.V."/>
            <person name="Crous P."/>
            <person name="Smith M.E."/>
        </authorList>
    </citation>
    <scope>NUCLEOTIDE SEQUENCE</scope>
    <source>
        <strain evidence="12">RSA 861</strain>
    </source>
</reference>
<evidence type="ECO:0000256" key="8">
    <source>
        <dbReference type="ARBA" id="ARBA00023242"/>
    </source>
</evidence>
<feature type="compositionally biased region" description="Low complexity" evidence="9">
    <location>
        <begin position="122"/>
        <end position="136"/>
    </location>
</feature>
<dbReference type="InterPro" id="IPR014001">
    <property type="entry name" value="Helicase_ATP-bd"/>
</dbReference>
<comment type="subcellular location">
    <subcellularLocation>
        <location evidence="1">Nucleus</location>
    </subcellularLocation>
</comment>
<sequence length="1010" mass="111009">MLFPITNATPPADGEAVVADPKGPSPSDNVAMNTPDTLSPAAAHVADPADVPTPSSLSTASPAPTSTPVTDPSHTAKEEFQRHDQQQRFQRLNYLLQKSTVYANFLTSKLEQQQREQRERAAAAASTTSPSTPSGSKENTDALATPTGKRRGRKRKGEALTPKGGAYKISDVITDAHVLDAANVRAQGAGASETSGAVRPSPSARQPALVTGGTMREYQLAGLEWMVSLYENGLNGILADEMGLGKTLQTISFLAFLRERQVWGPFLVVCPLSTLSNWVNEFQRFTPDIPVLLYHGLPEERNRLRRRRLATEGPTFPVVCTTYELVMNDRKYLARYRWKYIIVDEGHRLKNLNCKLVQELKTYRSANRLLLTGTPLQNRISELWALLNFLLPEIFDDPASFESWFDFSNLDDVSGQSRIVSEEASHSIVSKLHHILKPFLLRRLKSDVEKDLPKKREYVIYAPLTHLQTSYYNAIRRGEIREFIAGRLTAETKEGSADGDKDTYLDDDEATLLDGSPSKADQEPVEAGESDAKDSAATSPAPSPADPDTTAVSDVTVAPAPRRSSRRGARVSNNLDDDMEFDDHMDRLEAAAALKAEREAENWARINRLATSVNSSDATRAVNRGHLQMKMVQMLKTCNHPYLFDYPLDPTTGEMVVNDHLIFSAGKLMLLDRLLPQLFRRGHRVLIFSQMTRMLDILECYVRDLRGWDCCRIDGNVQQDERRSNIDRFNSDPSIKVFLLSTRAGGLGINLTAADTVILHDSDWNPQMDLQAQDRVHRIGQTKPVIIYRLVTANSVERHVLNRANSKRKLERLVIHKSKFKGGASAGAGTAAGSAVPPPLGTAPSASQPMSKMTADELAAVLTADEHEHVMLSPQVTQILQTLEAKAKAEGVTGITVRADAGTKKEVPTESSSSSSSSPPAKRARSARTAAKPKSKGQTPEFDPATATAQELYDYCLAQILSDADLDRLLDRSEAAYACSTEKDSGNLFAAVEPVADVQNDALATKTECE</sequence>
<organism evidence="12 13">
    <name type="scientific">Tieghemiomyces parasiticus</name>
    <dbReference type="NCBI Taxonomy" id="78921"/>
    <lineage>
        <taxon>Eukaryota</taxon>
        <taxon>Fungi</taxon>
        <taxon>Fungi incertae sedis</taxon>
        <taxon>Zoopagomycota</taxon>
        <taxon>Kickxellomycotina</taxon>
        <taxon>Dimargaritomycetes</taxon>
        <taxon>Dimargaritales</taxon>
        <taxon>Dimargaritaceae</taxon>
        <taxon>Tieghemiomyces</taxon>
    </lineage>
</organism>
<feature type="compositionally biased region" description="Basic and acidic residues" evidence="9">
    <location>
        <begin position="112"/>
        <end position="121"/>
    </location>
</feature>
<proteinExistence type="inferred from homology"/>
<dbReference type="FunFam" id="3.40.50.10810:FF:000015">
    <property type="entry name" value="lymphoid-specific helicase isoform X1"/>
    <property type="match status" value="1"/>
</dbReference>
<dbReference type="GO" id="GO:0005524">
    <property type="term" value="F:ATP binding"/>
    <property type="evidence" value="ECO:0007669"/>
    <property type="project" value="UniProtKB-KW"/>
</dbReference>
<dbReference type="GO" id="GO:0016787">
    <property type="term" value="F:hydrolase activity"/>
    <property type="evidence" value="ECO:0007669"/>
    <property type="project" value="UniProtKB-KW"/>
</dbReference>
<keyword evidence="13" id="KW-1185">Reference proteome</keyword>
<keyword evidence="8" id="KW-0539">Nucleus</keyword>
<dbReference type="GO" id="GO:0004386">
    <property type="term" value="F:helicase activity"/>
    <property type="evidence" value="ECO:0007669"/>
    <property type="project" value="UniProtKB-KW"/>
</dbReference>
<gene>
    <name evidence="12" type="primary">IRC5_2</name>
    <name evidence="12" type="ORF">IWQ60_002250</name>
</gene>